<dbReference type="EMBL" id="LXTC01000006">
    <property type="protein sequence ID" value="OBA19531.1"/>
    <property type="molecule type" value="Genomic_DNA"/>
</dbReference>
<dbReference type="Pfam" id="PF00615">
    <property type="entry name" value="RGS"/>
    <property type="match status" value="1"/>
</dbReference>
<dbReference type="SUPFAM" id="SSF46785">
    <property type="entry name" value="Winged helix' DNA-binding domain"/>
    <property type="match status" value="1"/>
</dbReference>
<evidence type="ECO:0000259" key="3">
    <source>
        <dbReference type="PROSITE" id="PS50186"/>
    </source>
</evidence>
<dbReference type="Pfam" id="PF00610">
    <property type="entry name" value="DEP"/>
    <property type="match status" value="1"/>
</dbReference>
<dbReference type="PROSITE" id="PS50186">
    <property type="entry name" value="DEP"/>
    <property type="match status" value="1"/>
</dbReference>
<dbReference type="GO" id="GO:0009968">
    <property type="term" value="P:negative regulation of signal transduction"/>
    <property type="evidence" value="ECO:0007669"/>
    <property type="project" value="UniProtKB-KW"/>
</dbReference>
<dbReference type="InterPro" id="IPR058855">
    <property type="entry name" value="RGS1/SST2-like_Fungal-DR"/>
</dbReference>
<dbReference type="RefSeq" id="XP_018710059.1">
    <property type="nucleotide sequence ID" value="XM_018857963.1"/>
</dbReference>
<dbReference type="InterPro" id="IPR000591">
    <property type="entry name" value="DEP_dom"/>
</dbReference>
<dbReference type="SMART" id="SM00049">
    <property type="entry name" value="DEP"/>
    <property type="match status" value="1"/>
</dbReference>
<dbReference type="InterPro" id="IPR044926">
    <property type="entry name" value="RGS_subdomain_2"/>
</dbReference>
<evidence type="ECO:0008006" key="6">
    <source>
        <dbReference type="Google" id="ProtNLM"/>
    </source>
</evidence>
<dbReference type="STRING" id="869754.A0A1A0H675"/>
<accession>A0A1A0H675</accession>
<dbReference type="OrthoDB" id="196547at2759"/>
<dbReference type="AlphaFoldDB" id="A0A1A0H675"/>
<evidence type="ECO:0000256" key="1">
    <source>
        <dbReference type="ARBA" id="ARBA00022700"/>
    </source>
</evidence>
<name>A0A1A0H675_9ASCO</name>
<protein>
    <recommendedName>
        <fullName evidence="6">RGS domain-containing protein</fullName>
    </recommendedName>
</protein>
<comment type="caution">
    <text evidence="4">The sequence shown here is derived from an EMBL/GenBank/DDBJ whole genome shotgun (WGS) entry which is preliminary data.</text>
</comment>
<reference evidence="4 5" key="1">
    <citation type="submission" date="2016-05" db="EMBL/GenBank/DDBJ databases">
        <title>Comparative genomics of biotechnologically important yeasts.</title>
        <authorList>
            <consortium name="DOE Joint Genome Institute"/>
            <person name="Riley R."/>
            <person name="Haridas S."/>
            <person name="Wolfe K.H."/>
            <person name="Lopes M.R."/>
            <person name="Hittinger C.T."/>
            <person name="Goker M."/>
            <person name="Salamov A."/>
            <person name="Wisecaver J."/>
            <person name="Long T.M."/>
            <person name="Aerts A.L."/>
            <person name="Barry K."/>
            <person name="Choi C."/>
            <person name="Clum A."/>
            <person name="Coughlan A.Y."/>
            <person name="Deshpande S."/>
            <person name="Douglass A.P."/>
            <person name="Hanson S.J."/>
            <person name="Klenk H.-P."/>
            <person name="LaButti K."/>
            <person name="Lapidus A."/>
            <person name="Lindquist E."/>
            <person name="Lipzen A."/>
            <person name="Meier-kolthoff J.P."/>
            <person name="Ohm R.A."/>
            <person name="Otillar R.P."/>
            <person name="Pangilinan J."/>
            <person name="Peng Y."/>
            <person name="Rokas A."/>
            <person name="Rosa C.A."/>
            <person name="Scheuner C."/>
            <person name="Sibirny A.A."/>
            <person name="Slot J.C."/>
            <person name="Stielow J.B."/>
            <person name="Sun H."/>
            <person name="Kurtzman C.P."/>
            <person name="Blackwell M."/>
            <person name="Grigoriev I.V."/>
            <person name="Jeffries T.W."/>
        </authorList>
    </citation>
    <scope>NUCLEOTIDE SEQUENCE [LARGE SCALE GENOMIC DNA]</scope>
    <source>
        <strain evidence="4 5">NRRL YB-4993</strain>
    </source>
</reference>
<evidence type="ECO:0000313" key="5">
    <source>
        <dbReference type="Proteomes" id="UP000092555"/>
    </source>
</evidence>
<keyword evidence="1" id="KW-0734">Signal transduction inhibitor</keyword>
<dbReference type="Gene3D" id="1.10.167.10">
    <property type="entry name" value="Regulator of G-protein Signalling 4, domain 2"/>
    <property type="match status" value="1"/>
</dbReference>
<feature type="domain" description="DEP" evidence="3">
    <location>
        <begin position="267"/>
        <end position="350"/>
    </location>
</feature>
<dbReference type="InterPro" id="IPR036388">
    <property type="entry name" value="WH-like_DNA-bd_sf"/>
</dbReference>
<dbReference type="PROSITE" id="PS50132">
    <property type="entry name" value="RGS"/>
    <property type="match status" value="1"/>
</dbReference>
<organism evidence="4 5">
    <name type="scientific">Metschnikowia bicuspidata var. bicuspidata NRRL YB-4993</name>
    <dbReference type="NCBI Taxonomy" id="869754"/>
    <lineage>
        <taxon>Eukaryota</taxon>
        <taxon>Fungi</taxon>
        <taxon>Dikarya</taxon>
        <taxon>Ascomycota</taxon>
        <taxon>Saccharomycotina</taxon>
        <taxon>Pichiomycetes</taxon>
        <taxon>Metschnikowiaceae</taxon>
        <taxon>Metschnikowia</taxon>
    </lineage>
</organism>
<dbReference type="Gene3D" id="1.10.10.10">
    <property type="entry name" value="Winged helix-like DNA-binding domain superfamily/Winged helix DNA-binding domain"/>
    <property type="match status" value="1"/>
</dbReference>
<evidence type="ECO:0000313" key="4">
    <source>
        <dbReference type="EMBL" id="OBA19531.1"/>
    </source>
</evidence>
<dbReference type="Pfam" id="PF25889">
    <property type="entry name" value="WHD_Fungal_DR"/>
    <property type="match status" value="1"/>
</dbReference>
<proteinExistence type="predicted"/>
<dbReference type="SMART" id="SM00315">
    <property type="entry name" value="RGS"/>
    <property type="match status" value="1"/>
</dbReference>
<dbReference type="PANTHER" id="PTHR10845">
    <property type="entry name" value="REGULATOR OF G PROTEIN SIGNALING"/>
    <property type="match status" value="1"/>
</dbReference>
<gene>
    <name evidence="4" type="ORF">METBIDRAFT_45818</name>
</gene>
<sequence length="612" mass="69488">MSLTGAKTEVVGPLRIRGFLANGFEINEHNFIAAFSILIIQLGLSAEKPKKKHILPQLSKSHAYSFKVDQAISAMESLSLKIDLNIIENIICFSFGPDLALSLLKKYFTGHLLHDPSSRTEVTLHSHSTVQITPKGTALVYNYCKSVGMKRQDMPEVVKSSFNTMKLFQFDRSSSTRRALYSKYLNHILISEMLGSLPNVWSPEAKPKVVPNLYEAEEPEISLNTDHIGFSGTLEKQNGSIGESASPFHHRYFSNPESDSHVQYYESSSGLRLFRDKVFQIDKKEVYVEYCFSGKAFVQWLCDCTTLYCASEAVEFGQLMIHYGLIIPVTKSSNGNTFIDHRDAFYTWNELEDNLCRWSSPARSVREMRKSSSGDSEQAGPTARKYQRHVFQKLLADPGIRHLFKTHLEKEKCAENINAFLQLKEFQTVKRKLSSLVKHYNKTTDVQKKERLFVAAEKMASKCLAMASYLCSRYFSADSMCNLNIDFGLQQEVDRVIELIRGGSFDDAPLTDGDFAAYLKTPIMQEEMTFELKSDDSKDLAIVEESSLTSSDLTDLSEGSALMDTMRVLDKVERVFSKIAYSVYRMMEVDSYPKFIQSEEYMLAVETLTHRS</sequence>
<dbReference type="PANTHER" id="PTHR10845:SF192">
    <property type="entry name" value="DOUBLE HIT, ISOFORM B"/>
    <property type="match status" value="1"/>
</dbReference>
<dbReference type="SUPFAM" id="SSF48097">
    <property type="entry name" value="Regulator of G-protein signaling, RGS"/>
    <property type="match status" value="1"/>
</dbReference>
<dbReference type="GO" id="GO:0035556">
    <property type="term" value="P:intracellular signal transduction"/>
    <property type="evidence" value="ECO:0007669"/>
    <property type="project" value="InterPro"/>
</dbReference>
<feature type="domain" description="RGS" evidence="2">
    <location>
        <begin position="390"/>
        <end position="601"/>
    </location>
</feature>
<dbReference type="InterPro" id="IPR036305">
    <property type="entry name" value="RGS_sf"/>
</dbReference>
<dbReference type="Proteomes" id="UP000092555">
    <property type="component" value="Unassembled WGS sequence"/>
</dbReference>
<evidence type="ECO:0000259" key="2">
    <source>
        <dbReference type="PROSITE" id="PS50132"/>
    </source>
</evidence>
<keyword evidence="5" id="KW-1185">Reference proteome</keyword>
<dbReference type="CDD" id="cd04450">
    <property type="entry name" value="DEP_RGS7-like"/>
    <property type="match status" value="1"/>
</dbReference>
<dbReference type="InterPro" id="IPR036390">
    <property type="entry name" value="WH_DNA-bd_sf"/>
</dbReference>
<dbReference type="GeneID" id="30030939"/>
<dbReference type="InterPro" id="IPR016137">
    <property type="entry name" value="RGS"/>
</dbReference>